<dbReference type="InterPro" id="IPR010378">
    <property type="entry name" value="TRAPPC13"/>
</dbReference>
<dbReference type="Pfam" id="PF23647">
    <property type="entry name" value="TRAPPC13_M"/>
    <property type="match status" value="1"/>
</dbReference>
<dbReference type="PANTHER" id="PTHR13134">
    <property type="entry name" value="TRAFFICKING PROTEIN PARTICLE COMPLEX SUBUNIT 13"/>
    <property type="match status" value="1"/>
</dbReference>
<keyword evidence="5" id="KW-1185">Reference proteome</keyword>
<comment type="caution">
    <text evidence="4">The sequence shown here is derived from an EMBL/GenBank/DDBJ whole genome shotgun (WGS) entry which is preliminary data.</text>
</comment>
<feature type="compositionally biased region" description="Low complexity" evidence="1">
    <location>
        <begin position="347"/>
        <end position="386"/>
    </location>
</feature>
<evidence type="ECO:0000259" key="3">
    <source>
        <dbReference type="Pfam" id="PF23647"/>
    </source>
</evidence>
<sequence length="657" mass="72058">MTTSDGPAHLLSLKVMRVSRPTLASAWQPFYSSSPSFSAHSTQSILSLQGKTPLPGHPKTLRDLTHSTELLTLPSSFGSIQLGETFSSCLAVNNESAAEVEAVSLKVEIQTITSKVTLAEFGGPSYQLSSGDTMENVVSHEIKELGQHVLACTVSYRMPMIAHSQSISAAEDGGDPSIVSFRKFYKFAVTNPLSVKTKVHAPRSPSALLRPEERDKVFLEVHIQNLSPEPIWFERMRFECVDGWDVKDTDCAGEGQQDALFAGSNALMQPQDMRQYIYVLLPKTLSLEPTNHVPGAIIPLGRLDISWRSSYGEPGRLLTSMLSRRIPLPQQQPQTPASALPPHLKRQSASAATPSRPRSPQLPQSRPTSPTPSQRPSSPFRTRPQSIPTRAQSPPPTPHPLPTRNHSVEANLVLREIDRDSIQAGKPFTLALTLILSSSLPLDRRGQNLRLSLIVQHVYPPPAASTTASKPTPEQSTPTPKVISPGFSTPSPVYSTFNYALAYQKLAASQSPRTPTVPRNADGDATPRNIGENTMLLPPPHYDSEDLKRLKLTGGVSFIGPSAIPLPPIDLIEQQPVAQGDDLQLAQGRVYAEHDFELTYVPHRTGFHNVGGIRLLLTDELFLDRVSMADDEVEKTARITDMHVLKEWDIIAEVWIP</sequence>
<feature type="region of interest" description="Disordered" evidence="1">
    <location>
        <begin position="329"/>
        <end position="405"/>
    </location>
</feature>
<evidence type="ECO:0000256" key="1">
    <source>
        <dbReference type="SAM" id="MobiDB-lite"/>
    </source>
</evidence>
<name>A0AAW0CYE6_9AGAR</name>
<dbReference type="Proteomes" id="UP001383192">
    <property type="component" value="Unassembled WGS sequence"/>
</dbReference>
<evidence type="ECO:0008006" key="6">
    <source>
        <dbReference type="Google" id="ProtNLM"/>
    </source>
</evidence>
<dbReference type="AlphaFoldDB" id="A0AAW0CYE6"/>
<feature type="region of interest" description="Disordered" evidence="1">
    <location>
        <begin position="510"/>
        <end position="538"/>
    </location>
</feature>
<dbReference type="Pfam" id="PF06159">
    <property type="entry name" value="TRAPPC13_N"/>
    <property type="match status" value="1"/>
</dbReference>
<feature type="compositionally biased region" description="Low complexity" evidence="1">
    <location>
        <begin position="464"/>
        <end position="473"/>
    </location>
</feature>
<evidence type="ECO:0000313" key="5">
    <source>
        <dbReference type="Proteomes" id="UP001383192"/>
    </source>
</evidence>
<feature type="domain" description="Trafficking protein particle complex subunit 13 middle" evidence="3">
    <location>
        <begin position="193"/>
        <end position="327"/>
    </location>
</feature>
<dbReference type="GO" id="GO:1990072">
    <property type="term" value="C:TRAPPIII protein complex"/>
    <property type="evidence" value="ECO:0007669"/>
    <property type="project" value="TreeGrafter"/>
</dbReference>
<proteinExistence type="predicted"/>
<feature type="domain" description="Trafficking protein particle complex subunit 13 N-terminal" evidence="2">
    <location>
        <begin position="9"/>
        <end position="189"/>
    </location>
</feature>
<evidence type="ECO:0000259" key="2">
    <source>
        <dbReference type="Pfam" id="PF06159"/>
    </source>
</evidence>
<dbReference type="InterPro" id="IPR055429">
    <property type="entry name" value="TRAPPC13_M"/>
</dbReference>
<protein>
    <recommendedName>
        <fullName evidence="6">DUF974-domain-containing protein</fullName>
    </recommendedName>
</protein>
<feature type="region of interest" description="Disordered" evidence="1">
    <location>
        <begin position="463"/>
        <end position="484"/>
    </location>
</feature>
<evidence type="ECO:0000313" key="4">
    <source>
        <dbReference type="EMBL" id="KAK7043735.1"/>
    </source>
</evidence>
<gene>
    <name evidence="4" type="ORF">VNI00_008347</name>
</gene>
<dbReference type="EMBL" id="JAYKXP010000028">
    <property type="protein sequence ID" value="KAK7043735.1"/>
    <property type="molecule type" value="Genomic_DNA"/>
</dbReference>
<dbReference type="PANTHER" id="PTHR13134:SF3">
    <property type="entry name" value="TRAFFICKING PROTEIN PARTICLE COMPLEX SUBUNIT 13"/>
    <property type="match status" value="1"/>
</dbReference>
<accession>A0AAW0CYE6</accession>
<organism evidence="4 5">
    <name type="scientific">Paramarasmius palmivorus</name>
    <dbReference type="NCBI Taxonomy" id="297713"/>
    <lineage>
        <taxon>Eukaryota</taxon>
        <taxon>Fungi</taxon>
        <taxon>Dikarya</taxon>
        <taxon>Basidiomycota</taxon>
        <taxon>Agaricomycotina</taxon>
        <taxon>Agaricomycetes</taxon>
        <taxon>Agaricomycetidae</taxon>
        <taxon>Agaricales</taxon>
        <taxon>Marasmiineae</taxon>
        <taxon>Marasmiaceae</taxon>
        <taxon>Paramarasmius</taxon>
    </lineage>
</organism>
<reference evidence="4 5" key="1">
    <citation type="submission" date="2024-01" db="EMBL/GenBank/DDBJ databases">
        <title>A draft genome for a cacao thread blight-causing isolate of Paramarasmius palmivorus.</title>
        <authorList>
            <person name="Baruah I.K."/>
            <person name="Bukari Y."/>
            <person name="Amoako-Attah I."/>
            <person name="Meinhardt L.W."/>
            <person name="Bailey B.A."/>
            <person name="Cohen S.P."/>
        </authorList>
    </citation>
    <scope>NUCLEOTIDE SEQUENCE [LARGE SCALE GENOMIC DNA]</scope>
    <source>
        <strain evidence="4 5">GH-12</strain>
    </source>
</reference>
<dbReference type="InterPro" id="IPR055427">
    <property type="entry name" value="TRAPPC13_N"/>
</dbReference>